<dbReference type="InterPro" id="IPR002182">
    <property type="entry name" value="NB-ARC"/>
</dbReference>
<dbReference type="InterPro" id="IPR036388">
    <property type="entry name" value="WH-like_DNA-bd_sf"/>
</dbReference>
<evidence type="ECO:0000313" key="7">
    <source>
        <dbReference type="Proteomes" id="UP000467841"/>
    </source>
</evidence>
<dbReference type="Gene3D" id="3.40.50.300">
    <property type="entry name" value="P-loop containing nucleotide triphosphate hydrolases"/>
    <property type="match status" value="1"/>
</dbReference>
<dbReference type="Pfam" id="PF00931">
    <property type="entry name" value="NB-ARC"/>
    <property type="match status" value="1"/>
</dbReference>
<dbReference type="InterPro" id="IPR050905">
    <property type="entry name" value="Plant_NBS-LRR"/>
</dbReference>
<reference evidence="6" key="1">
    <citation type="submission" date="2020-01" db="EMBL/GenBank/DDBJ databases">
        <authorList>
            <person name="Mishra B."/>
        </authorList>
    </citation>
    <scope>NUCLEOTIDE SEQUENCE [LARGE SCALE GENOMIC DNA]</scope>
</reference>
<dbReference type="InterPro" id="IPR027417">
    <property type="entry name" value="P-loop_NTPase"/>
</dbReference>
<gene>
    <name evidence="6" type="ORF">MERR_LOCUS44400</name>
</gene>
<proteinExistence type="predicted"/>
<dbReference type="PANTHER" id="PTHR33463:SF220">
    <property type="entry name" value="NB-ARC DOMAIN-CONTAINING PROTEIN"/>
    <property type="match status" value="1"/>
</dbReference>
<dbReference type="EMBL" id="CACVBM020001673">
    <property type="protein sequence ID" value="CAA7057164.1"/>
    <property type="molecule type" value="Genomic_DNA"/>
</dbReference>
<feature type="domain" description="Disease resistance protein winged helix" evidence="5">
    <location>
        <begin position="304"/>
        <end position="360"/>
    </location>
</feature>
<evidence type="ECO:0000259" key="5">
    <source>
        <dbReference type="Pfam" id="PF23559"/>
    </source>
</evidence>
<name>A0A6D2KJU0_9BRAS</name>
<keyword evidence="3" id="KW-0611">Plant defense</keyword>
<dbReference type="OrthoDB" id="664960at2759"/>
<evidence type="ECO:0000259" key="4">
    <source>
        <dbReference type="Pfam" id="PF00931"/>
    </source>
</evidence>
<evidence type="ECO:0000256" key="1">
    <source>
        <dbReference type="ARBA" id="ARBA00022614"/>
    </source>
</evidence>
<organism evidence="6 7">
    <name type="scientific">Microthlaspi erraticum</name>
    <dbReference type="NCBI Taxonomy" id="1685480"/>
    <lineage>
        <taxon>Eukaryota</taxon>
        <taxon>Viridiplantae</taxon>
        <taxon>Streptophyta</taxon>
        <taxon>Embryophyta</taxon>
        <taxon>Tracheophyta</taxon>
        <taxon>Spermatophyta</taxon>
        <taxon>Magnoliopsida</taxon>
        <taxon>eudicotyledons</taxon>
        <taxon>Gunneridae</taxon>
        <taxon>Pentapetalae</taxon>
        <taxon>rosids</taxon>
        <taxon>malvids</taxon>
        <taxon>Brassicales</taxon>
        <taxon>Brassicaceae</taxon>
        <taxon>Coluteocarpeae</taxon>
        <taxon>Microthlaspi</taxon>
    </lineage>
</organism>
<dbReference type="InterPro" id="IPR058922">
    <property type="entry name" value="WHD_DRP"/>
</dbReference>
<dbReference type="FunFam" id="1.10.10.10:FF:000322">
    <property type="entry name" value="Probable disease resistance protein At1g63360"/>
    <property type="match status" value="1"/>
</dbReference>
<keyword evidence="7" id="KW-1185">Reference proteome</keyword>
<accession>A0A6D2KJU0</accession>
<keyword evidence="1" id="KW-0433">Leucine-rich repeat</keyword>
<evidence type="ECO:0008006" key="8">
    <source>
        <dbReference type="Google" id="ProtNLM"/>
    </source>
</evidence>
<comment type="caution">
    <text evidence="6">The sequence shown here is derived from an EMBL/GenBank/DDBJ whole genome shotgun (WGS) entry which is preliminary data.</text>
</comment>
<dbReference type="AlphaFoldDB" id="A0A6D2KJU0"/>
<feature type="domain" description="NB-ARC" evidence="4">
    <location>
        <begin position="158"/>
        <end position="225"/>
    </location>
</feature>
<keyword evidence="2" id="KW-0677">Repeat</keyword>
<dbReference type="Proteomes" id="UP000467841">
    <property type="component" value="Unassembled WGS sequence"/>
</dbReference>
<dbReference type="GO" id="GO:0043531">
    <property type="term" value="F:ADP binding"/>
    <property type="evidence" value="ECO:0007669"/>
    <property type="project" value="InterPro"/>
</dbReference>
<sequence length="366" mass="41224">MADIASAFCACFQGLQPVFNRVGTRAGYISKFDDNLSKLRSALEDLIAKRDDVVCKVNAEEIKGHKQLNEVERWRSKVETVETNTNLLVAKASRQRRSTCGYCFINIFSAYSNGKKISKNLDEVQKLSSEKVSEVVTRQATLPVVIEQPVQQTFGLDTNLQRTWSCLMEDGVRTLGLHGVAGVGKTTLLTLIESEFVEVKGNFHVVIWVTVSEDVDIKMIQDDIGTLDGEMLEHARNIVEKCLGLPLLLKVIGKSLSSKKTADEWHRELCTMFEATGDEVFPVLKYGFDNLKDDAKLCLKYCALFPEAYKIRDDELVEYWIGEGIIDEEDGRKRAMDRGYDIIDTLVKADLLVEVDKSKQKVYMTA</sequence>
<dbReference type="Gene3D" id="1.10.10.10">
    <property type="entry name" value="Winged helix-like DNA-binding domain superfamily/Winged helix DNA-binding domain"/>
    <property type="match status" value="1"/>
</dbReference>
<evidence type="ECO:0000256" key="2">
    <source>
        <dbReference type="ARBA" id="ARBA00022737"/>
    </source>
</evidence>
<dbReference type="Pfam" id="PF23559">
    <property type="entry name" value="WHD_DRP"/>
    <property type="match status" value="1"/>
</dbReference>
<evidence type="ECO:0000256" key="3">
    <source>
        <dbReference type="ARBA" id="ARBA00022821"/>
    </source>
</evidence>
<protein>
    <recommendedName>
        <fullName evidence="8">NB-ARC domain-containing protein</fullName>
    </recommendedName>
</protein>
<dbReference type="GO" id="GO:0006952">
    <property type="term" value="P:defense response"/>
    <property type="evidence" value="ECO:0007669"/>
    <property type="project" value="UniProtKB-KW"/>
</dbReference>
<evidence type="ECO:0000313" key="6">
    <source>
        <dbReference type="EMBL" id="CAA7057164.1"/>
    </source>
</evidence>
<dbReference type="PANTHER" id="PTHR33463">
    <property type="entry name" value="NB-ARC DOMAIN-CONTAINING PROTEIN-RELATED"/>
    <property type="match status" value="1"/>
</dbReference>
<dbReference type="SUPFAM" id="SSF52540">
    <property type="entry name" value="P-loop containing nucleoside triphosphate hydrolases"/>
    <property type="match status" value="1"/>
</dbReference>